<evidence type="ECO:0000313" key="1">
    <source>
        <dbReference type="EMBL" id="BDZ49324.1"/>
    </source>
</evidence>
<reference evidence="2" key="1">
    <citation type="journal article" date="2019" name="Int. J. Syst. Evol. Microbiol.">
        <title>The Global Catalogue of Microorganisms (GCM) 10K type strain sequencing project: providing services to taxonomists for standard genome sequencing and annotation.</title>
        <authorList>
            <consortium name="The Broad Institute Genomics Platform"/>
            <consortium name="The Broad Institute Genome Sequencing Center for Infectious Disease"/>
            <person name="Wu L."/>
            <person name="Ma J."/>
        </authorList>
    </citation>
    <scope>NUCLEOTIDE SEQUENCE [LARGE SCALE GENOMIC DNA]</scope>
    <source>
        <strain evidence="2">NBRC 108728</strain>
    </source>
</reference>
<dbReference type="Gene3D" id="3.40.50.1820">
    <property type="entry name" value="alpha/beta hydrolase"/>
    <property type="match status" value="1"/>
</dbReference>
<accession>A0ABN6XWH6</accession>
<dbReference type="Proteomes" id="UP001321486">
    <property type="component" value="Chromosome"/>
</dbReference>
<evidence type="ECO:0008006" key="3">
    <source>
        <dbReference type="Google" id="ProtNLM"/>
    </source>
</evidence>
<evidence type="ECO:0000313" key="2">
    <source>
        <dbReference type="Proteomes" id="UP001321486"/>
    </source>
</evidence>
<keyword evidence="2" id="KW-1185">Reference proteome</keyword>
<dbReference type="SUPFAM" id="SSF53474">
    <property type="entry name" value="alpha/beta-Hydrolases"/>
    <property type="match status" value="1"/>
</dbReference>
<dbReference type="InterPro" id="IPR029058">
    <property type="entry name" value="AB_hydrolase_fold"/>
</dbReference>
<sequence>MADPYNAGMRPFSAGFAAGFADLYERIDSPDWAARIPRTTSVLFVSGDQDPVGSFGSGVYQAANRLADAGHPDVTTRLWTGVRHEVHNQPEVRDEVFATIVDFYDRAL</sequence>
<proteinExistence type="predicted"/>
<organism evidence="1 2">
    <name type="scientific">Frondihabitans sucicola</name>
    <dbReference type="NCBI Taxonomy" id="1268041"/>
    <lineage>
        <taxon>Bacteria</taxon>
        <taxon>Bacillati</taxon>
        <taxon>Actinomycetota</taxon>
        <taxon>Actinomycetes</taxon>
        <taxon>Micrococcales</taxon>
        <taxon>Microbacteriaceae</taxon>
        <taxon>Frondihabitans</taxon>
    </lineage>
</organism>
<dbReference type="EMBL" id="AP027732">
    <property type="protein sequence ID" value="BDZ49324.1"/>
    <property type="molecule type" value="Genomic_DNA"/>
</dbReference>
<protein>
    <recommendedName>
        <fullName evidence="3">Serine aminopeptidase S33 domain-containing protein</fullName>
    </recommendedName>
</protein>
<gene>
    <name evidence="1" type="ORF">GCM10025867_15650</name>
</gene>
<name>A0ABN6XWH6_9MICO</name>